<evidence type="ECO:0000313" key="2">
    <source>
        <dbReference type="Proteomes" id="UP000054302"/>
    </source>
</evidence>
<dbReference type="RefSeq" id="XP_016220883.1">
    <property type="nucleotide sequence ID" value="XM_016373972.1"/>
</dbReference>
<dbReference type="AlphaFoldDB" id="A0A0D1Z5Z1"/>
<dbReference type="VEuPathDB" id="FungiDB:PV10_08886"/>
<dbReference type="GeneID" id="27326731"/>
<reference evidence="1 2" key="1">
    <citation type="submission" date="2015-01" db="EMBL/GenBank/DDBJ databases">
        <title>The Genome Sequence of Exophiala mesophila CBS40295.</title>
        <authorList>
            <consortium name="The Broad Institute Genomics Platform"/>
            <person name="Cuomo C."/>
            <person name="de Hoog S."/>
            <person name="Gorbushina A."/>
            <person name="Stielow B."/>
            <person name="Teixiera M."/>
            <person name="Abouelleil A."/>
            <person name="Chapman S.B."/>
            <person name="Priest M."/>
            <person name="Young S.K."/>
            <person name="Wortman J."/>
            <person name="Nusbaum C."/>
            <person name="Birren B."/>
        </authorList>
    </citation>
    <scope>NUCLEOTIDE SEQUENCE [LARGE SCALE GENOMIC DNA]</scope>
    <source>
        <strain evidence="1 2">CBS 40295</strain>
    </source>
</reference>
<dbReference type="Proteomes" id="UP000054302">
    <property type="component" value="Unassembled WGS sequence"/>
</dbReference>
<name>A0A0D1Z5Z1_EXOME</name>
<accession>A0A0D1Z5Z1</accession>
<gene>
    <name evidence="1" type="ORF">PV10_08886</name>
</gene>
<proteinExistence type="predicted"/>
<sequence>MCPAFNRFNHVSFHFLTVSTLQEHEVAHAVHFAPICYAFDTPRSLTSVREVAGGRRSSGFEMVIDPSWSPSLRVESNFRGSPTKRPGRGRGRHRCACHFQQSRTGNHAAYDMYDTGWPRSPGSRPTEDRVWSYLGTEDYGEEHGHLSNWTPWTRLI</sequence>
<keyword evidence="2" id="KW-1185">Reference proteome</keyword>
<organism evidence="1 2">
    <name type="scientific">Exophiala mesophila</name>
    <name type="common">Black yeast-like fungus</name>
    <dbReference type="NCBI Taxonomy" id="212818"/>
    <lineage>
        <taxon>Eukaryota</taxon>
        <taxon>Fungi</taxon>
        <taxon>Dikarya</taxon>
        <taxon>Ascomycota</taxon>
        <taxon>Pezizomycotina</taxon>
        <taxon>Eurotiomycetes</taxon>
        <taxon>Chaetothyriomycetidae</taxon>
        <taxon>Chaetothyriales</taxon>
        <taxon>Herpotrichiellaceae</taxon>
        <taxon>Exophiala</taxon>
    </lineage>
</organism>
<dbReference type="EMBL" id="KN847525">
    <property type="protein sequence ID" value="KIV89309.1"/>
    <property type="molecule type" value="Genomic_DNA"/>
</dbReference>
<evidence type="ECO:0000313" key="1">
    <source>
        <dbReference type="EMBL" id="KIV89309.1"/>
    </source>
</evidence>
<protein>
    <submittedName>
        <fullName evidence="1">Uncharacterized protein</fullName>
    </submittedName>
</protein>
<dbReference type="HOGENOM" id="CLU_1686584_0_0_1"/>